<reference evidence="2 3" key="1">
    <citation type="submission" date="2022-12" db="EMBL/GenBank/DDBJ databases">
        <title>Chromosome-scale assembly of the Ensete ventricosum genome.</title>
        <authorList>
            <person name="Dussert Y."/>
            <person name="Stocks J."/>
            <person name="Wendawek A."/>
            <person name="Woldeyes F."/>
            <person name="Nichols R.A."/>
            <person name="Borrell J.S."/>
        </authorList>
    </citation>
    <scope>NUCLEOTIDE SEQUENCE [LARGE SCALE GENOMIC DNA]</scope>
    <source>
        <strain evidence="3">cv. Maze</strain>
        <tissue evidence="2">Seeds</tissue>
    </source>
</reference>
<keyword evidence="3" id="KW-1185">Reference proteome</keyword>
<sequence>MEVPYVKEFPDEDMDFKDEMEDGKRKEEGGEIGKCDRCSISGDLFDQQTATPLHEAYLSKTHSPLKEL</sequence>
<feature type="compositionally biased region" description="Acidic residues" evidence="1">
    <location>
        <begin position="10"/>
        <end position="21"/>
    </location>
</feature>
<feature type="region of interest" description="Disordered" evidence="1">
    <location>
        <begin position="1"/>
        <end position="32"/>
    </location>
</feature>
<proteinExistence type="predicted"/>
<dbReference type="Proteomes" id="UP001222027">
    <property type="component" value="Unassembled WGS sequence"/>
</dbReference>
<evidence type="ECO:0000313" key="3">
    <source>
        <dbReference type="Proteomes" id="UP001222027"/>
    </source>
</evidence>
<accession>A0AAV8RMK0</accession>
<dbReference type="EMBL" id="JAQQAF010000002">
    <property type="protein sequence ID" value="KAJ8506102.1"/>
    <property type="molecule type" value="Genomic_DNA"/>
</dbReference>
<gene>
    <name evidence="2" type="ORF">OPV22_006988</name>
</gene>
<name>A0AAV8RMK0_ENSVE</name>
<evidence type="ECO:0000256" key="1">
    <source>
        <dbReference type="SAM" id="MobiDB-lite"/>
    </source>
</evidence>
<evidence type="ECO:0000313" key="2">
    <source>
        <dbReference type="EMBL" id="KAJ8506102.1"/>
    </source>
</evidence>
<dbReference type="AlphaFoldDB" id="A0AAV8RMK0"/>
<protein>
    <submittedName>
        <fullName evidence="2">Uncharacterized protein</fullName>
    </submittedName>
</protein>
<organism evidence="2 3">
    <name type="scientific">Ensete ventricosum</name>
    <name type="common">Abyssinian banana</name>
    <name type="synonym">Musa ensete</name>
    <dbReference type="NCBI Taxonomy" id="4639"/>
    <lineage>
        <taxon>Eukaryota</taxon>
        <taxon>Viridiplantae</taxon>
        <taxon>Streptophyta</taxon>
        <taxon>Embryophyta</taxon>
        <taxon>Tracheophyta</taxon>
        <taxon>Spermatophyta</taxon>
        <taxon>Magnoliopsida</taxon>
        <taxon>Liliopsida</taxon>
        <taxon>Zingiberales</taxon>
        <taxon>Musaceae</taxon>
        <taxon>Ensete</taxon>
    </lineage>
</organism>
<comment type="caution">
    <text evidence="2">The sequence shown here is derived from an EMBL/GenBank/DDBJ whole genome shotgun (WGS) entry which is preliminary data.</text>
</comment>
<feature type="compositionally biased region" description="Basic and acidic residues" evidence="1">
    <location>
        <begin position="22"/>
        <end position="32"/>
    </location>
</feature>